<evidence type="ECO:0000313" key="1">
    <source>
        <dbReference type="EMBL" id="MCL6271080.1"/>
    </source>
</evidence>
<accession>A0ABT0PI99</accession>
<evidence type="ECO:0000313" key="2">
    <source>
        <dbReference type="Proteomes" id="UP001203338"/>
    </source>
</evidence>
<protein>
    <submittedName>
        <fullName evidence="1">Uncharacterized protein</fullName>
    </submittedName>
</protein>
<sequence>MLNSGKSWLRFFDISCRITVSLTTDAAGIAHNKIWYCKPLINDTATTNTDWLSQGNRAFITLPKTTDKESVCA</sequence>
<gene>
    <name evidence="1" type="ORF">M3P05_14215</name>
</gene>
<name>A0ABT0PI99_9GAMM</name>
<proteinExistence type="predicted"/>
<dbReference type="EMBL" id="JAMFLX010000020">
    <property type="protein sequence ID" value="MCL6271080.1"/>
    <property type="molecule type" value="Genomic_DNA"/>
</dbReference>
<dbReference type="Proteomes" id="UP001203338">
    <property type="component" value="Unassembled WGS sequence"/>
</dbReference>
<comment type="caution">
    <text evidence="1">The sequence shown here is derived from an EMBL/GenBank/DDBJ whole genome shotgun (WGS) entry which is preliminary data.</text>
</comment>
<organism evidence="1 2">
    <name type="scientific">Parendozoicomonas callyspongiae</name>
    <dbReference type="NCBI Taxonomy" id="2942213"/>
    <lineage>
        <taxon>Bacteria</taxon>
        <taxon>Pseudomonadati</taxon>
        <taxon>Pseudomonadota</taxon>
        <taxon>Gammaproteobacteria</taxon>
        <taxon>Oceanospirillales</taxon>
        <taxon>Endozoicomonadaceae</taxon>
        <taxon>Parendozoicomonas</taxon>
    </lineage>
</organism>
<reference evidence="1 2" key="1">
    <citation type="submission" date="2022-05" db="EMBL/GenBank/DDBJ databases">
        <authorList>
            <person name="Park J.-S."/>
        </authorList>
    </citation>
    <scope>NUCLEOTIDE SEQUENCE [LARGE SCALE GENOMIC DNA]</scope>
    <source>
        <strain evidence="1 2">2012CJ34-2</strain>
    </source>
</reference>
<keyword evidence="2" id="KW-1185">Reference proteome</keyword>
<dbReference type="RefSeq" id="WP_249700416.1">
    <property type="nucleotide sequence ID" value="NZ_JAMFLX010000020.1"/>
</dbReference>